<organism evidence="3">
    <name type="scientific">marine sediment metagenome</name>
    <dbReference type="NCBI Taxonomy" id="412755"/>
    <lineage>
        <taxon>unclassified sequences</taxon>
        <taxon>metagenomes</taxon>
        <taxon>ecological metagenomes</taxon>
    </lineage>
</organism>
<keyword evidence="1" id="KW-0472">Membrane</keyword>
<dbReference type="SUPFAM" id="SSF54523">
    <property type="entry name" value="Pili subunits"/>
    <property type="match status" value="1"/>
</dbReference>
<feature type="transmembrane region" description="Helical" evidence="1">
    <location>
        <begin position="13"/>
        <end position="35"/>
    </location>
</feature>
<comment type="caution">
    <text evidence="3">The sequence shown here is derived from an EMBL/GenBank/DDBJ whole genome shotgun (WGS) entry which is preliminary data.</text>
</comment>
<protein>
    <recommendedName>
        <fullName evidence="2">Type II secretion system protein GspG C-terminal domain-containing protein</fullName>
    </recommendedName>
</protein>
<dbReference type="NCBIfam" id="TIGR02532">
    <property type="entry name" value="IV_pilin_GFxxxE"/>
    <property type="match status" value="1"/>
</dbReference>
<dbReference type="Pfam" id="PF08334">
    <property type="entry name" value="T2SSG"/>
    <property type="match status" value="1"/>
</dbReference>
<proteinExistence type="predicted"/>
<dbReference type="PANTHER" id="PTHR30093">
    <property type="entry name" value="GENERAL SECRETION PATHWAY PROTEIN G"/>
    <property type="match status" value="1"/>
</dbReference>
<dbReference type="Pfam" id="PF07963">
    <property type="entry name" value="N_methyl"/>
    <property type="match status" value="1"/>
</dbReference>
<gene>
    <name evidence="3" type="ORF">LCGC14_0602630</name>
</gene>
<dbReference type="InterPro" id="IPR013545">
    <property type="entry name" value="T2SS_protein-GspG_C"/>
</dbReference>
<reference evidence="3" key="1">
    <citation type="journal article" date="2015" name="Nature">
        <title>Complex archaea that bridge the gap between prokaryotes and eukaryotes.</title>
        <authorList>
            <person name="Spang A."/>
            <person name="Saw J.H."/>
            <person name="Jorgensen S.L."/>
            <person name="Zaremba-Niedzwiedzka K."/>
            <person name="Martijn J."/>
            <person name="Lind A.E."/>
            <person name="van Eijk R."/>
            <person name="Schleper C."/>
            <person name="Guy L."/>
            <person name="Ettema T.J."/>
        </authorList>
    </citation>
    <scope>NUCLEOTIDE SEQUENCE</scope>
</reference>
<accession>A0A0F9RA71</accession>
<name>A0A0F9RA71_9ZZZZ</name>
<dbReference type="InterPro" id="IPR012902">
    <property type="entry name" value="N_methyl_site"/>
</dbReference>
<dbReference type="InterPro" id="IPR045584">
    <property type="entry name" value="Pilin-like"/>
</dbReference>
<dbReference type="PROSITE" id="PS00409">
    <property type="entry name" value="PROKAR_NTER_METHYL"/>
    <property type="match status" value="1"/>
</dbReference>
<evidence type="ECO:0000256" key="1">
    <source>
        <dbReference type="SAM" id="Phobius"/>
    </source>
</evidence>
<evidence type="ECO:0000259" key="2">
    <source>
        <dbReference type="Pfam" id="PF08334"/>
    </source>
</evidence>
<evidence type="ECO:0000313" key="3">
    <source>
        <dbReference type="EMBL" id="KKN53400.1"/>
    </source>
</evidence>
<dbReference type="AlphaFoldDB" id="A0A0F9RA71"/>
<sequence length="185" mass="19897">MLKKARGFTLVELIIVVAIVGILSALVIPNAVVAIQKAKQKETMKQITHLATAIADYVTTVGYAPDAGNQSGAIQSSGNFLSSISPMFLRVCPINDQWGNPFLVYTGTAVTSVYDIPAEDIYDDDFLIVSLGRDGEDGGDDSFTYNTANPFAGMYQIESIADFNNDLINLDGAWLHAPRIMLSGS</sequence>
<dbReference type="EMBL" id="LAZR01000973">
    <property type="protein sequence ID" value="KKN53400.1"/>
    <property type="molecule type" value="Genomic_DNA"/>
</dbReference>
<feature type="domain" description="Type II secretion system protein GspG C-terminal" evidence="2">
    <location>
        <begin position="34"/>
        <end position="141"/>
    </location>
</feature>
<dbReference type="Gene3D" id="3.30.700.10">
    <property type="entry name" value="Glycoprotein, Type 4 Pilin"/>
    <property type="match status" value="1"/>
</dbReference>
<keyword evidence="1" id="KW-0812">Transmembrane</keyword>
<keyword evidence="1" id="KW-1133">Transmembrane helix</keyword>